<protein>
    <submittedName>
        <fullName evidence="1">Antitermination protein Q</fullName>
    </submittedName>
</protein>
<dbReference type="Proteomes" id="UP000320710">
    <property type="component" value="Unassembled WGS sequence"/>
</dbReference>
<dbReference type="InterPro" id="IPR010455">
    <property type="entry name" value="Phage_82_GpQ"/>
</dbReference>
<comment type="caution">
    <text evidence="1">The sequence shown here is derived from an EMBL/GenBank/DDBJ whole genome shotgun (WGS) entry which is preliminary data.</text>
</comment>
<sequence>MMNAQQLEYIRLELTNALHDDSGGTKGQLQAFIEHPPADKNHYPRQRIHKVELEGERWAYAENSAVYALETRSRRRPMPPINDHVFSSCAWRRAVMTLAEHQIAWLRYCYGFDLQFKYQTEICQYVWESYQTYKVGKRLQSKIIKRLVSLVWLAVQETAAKNKNETYKEYAGSALANLMSVDRSTWSRVYAPHWARLKEVAEKMDVEALQLVSSRREEIICRLELQNATK</sequence>
<gene>
    <name evidence="1" type="ORF">FHU12_2345</name>
</gene>
<reference evidence="1 2" key="2">
    <citation type="submission" date="2019-07" db="EMBL/GenBank/DDBJ databases">
        <title>Investigation of anaerobic lignin degradation for improved lignocellulosic biofuels.</title>
        <authorList>
            <person name="Deangelis K.PhD."/>
        </authorList>
    </citation>
    <scope>NUCLEOTIDE SEQUENCE [LARGE SCALE GENOMIC DNA]</scope>
    <source>
        <strain evidence="1 2">106R</strain>
    </source>
</reference>
<reference evidence="1 2" key="1">
    <citation type="submission" date="2019-06" db="EMBL/GenBank/DDBJ databases">
        <authorList>
            <person name="Deangelis K."/>
            <person name="Huntemann M."/>
            <person name="Clum A."/>
            <person name="Pillay M."/>
            <person name="Palaniappan K."/>
            <person name="Varghese N."/>
            <person name="Mikhailova N."/>
            <person name="Stamatis D."/>
            <person name="Reddy T."/>
            <person name="Daum C."/>
            <person name="Shapiro N."/>
            <person name="Ivanova N."/>
            <person name="Kyrpides N."/>
            <person name="Woyke T."/>
        </authorList>
    </citation>
    <scope>NUCLEOTIDE SEQUENCE [LARGE SCALE GENOMIC DNA]</scope>
    <source>
        <strain evidence="1 2">106R</strain>
    </source>
</reference>
<name>A0AA46QBQ2_SERMA</name>
<dbReference type="EMBL" id="VFMJ01000001">
    <property type="protein sequence ID" value="TQI84823.1"/>
    <property type="molecule type" value="Genomic_DNA"/>
</dbReference>
<dbReference type="AlphaFoldDB" id="A0AA46QBQ2"/>
<dbReference type="Pfam" id="PF06323">
    <property type="entry name" value="Phage_antiter_Q"/>
    <property type="match status" value="1"/>
</dbReference>
<accession>A0AA46QBQ2</accession>
<organism evidence="1 2">
    <name type="scientific">Serratia marcescens</name>
    <dbReference type="NCBI Taxonomy" id="615"/>
    <lineage>
        <taxon>Bacteria</taxon>
        <taxon>Pseudomonadati</taxon>
        <taxon>Pseudomonadota</taxon>
        <taxon>Gammaproteobacteria</taxon>
        <taxon>Enterobacterales</taxon>
        <taxon>Yersiniaceae</taxon>
        <taxon>Serratia</taxon>
    </lineage>
</organism>
<evidence type="ECO:0000313" key="1">
    <source>
        <dbReference type="EMBL" id="TQI84823.1"/>
    </source>
</evidence>
<evidence type="ECO:0000313" key="2">
    <source>
        <dbReference type="Proteomes" id="UP000320710"/>
    </source>
</evidence>
<proteinExistence type="predicted"/>